<keyword evidence="1" id="KW-0677">Repeat</keyword>
<dbReference type="OrthoDB" id="3368486at2"/>
<keyword evidence="3" id="KW-0472">Membrane</keyword>
<dbReference type="EMBL" id="RAQQ01000004">
    <property type="protein sequence ID" value="RKF28065.1"/>
    <property type="molecule type" value="Genomic_DNA"/>
</dbReference>
<reference evidence="4 5" key="1">
    <citation type="journal article" date="2018" name="Int. J. Syst. Evol. Microbiol.">
        <title>Micromonospora globbae sp. nov., an endophytic actinomycete isolated from roots of Globba winitii C. H. Wright.</title>
        <authorList>
            <person name="Kuncharoen N."/>
            <person name="Pittayakhajonwut P."/>
            <person name="Tanasupawat S."/>
        </authorList>
    </citation>
    <scope>NUCLEOTIDE SEQUENCE [LARGE SCALE GENOMIC DNA]</scope>
    <source>
        <strain evidence="4 5">WPS1-2</strain>
    </source>
</reference>
<dbReference type="AlphaFoldDB" id="A0A420F565"/>
<dbReference type="Gene3D" id="1.25.40.10">
    <property type="entry name" value="Tetratricopeptide repeat domain"/>
    <property type="match status" value="2"/>
</dbReference>
<evidence type="ECO:0000256" key="1">
    <source>
        <dbReference type="ARBA" id="ARBA00022737"/>
    </source>
</evidence>
<protein>
    <submittedName>
        <fullName evidence="4">Tetratricopeptide repeat protein</fullName>
    </submittedName>
</protein>
<dbReference type="RefSeq" id="WP_120327554.1">
    <property type="nucleotide sequence ID" value="NZ_RAQQ01000004.1"/>
</dbReference>
<gene>
    <name evidence="4" type="ORF">D7I43_06930</name>
</gene>
<feature type="transmembrane region" description="Helical" evidence="3">
    <location>
        <begin position="225"/>
        <end position="247"/>
    </location>
</feature>
<dbReference type="InterPro" id="IPR051012">
    <property type="entry name" value="CellSynth/LPSAsmb/PSIAsmb"/>
</dbReference>
<dbReference type="PANTHER" id="PTHR45586:SF1">
    <property type="entry name" value="LIPOPOLYSACCHARIDE ASSEMBLY PROTEIN B"/>
    <property type="match status" value="1"/>
</dbReference>
<evidence type="ECO:0000256" key="2">
    <source>
        <dbReference type="ARBA" id="ARBA00022803"/>
    </source>
</evidence>
<feature type="transmembrane region" description="Helical" evidence="3">
    <location>
        <begin position="292"/>
        <end position="313"/>
    </location>
</feature>
<evidence type="ECO:0000313" key="5">
    <source>
        <dbReference type="Proteomes" id="UP000285744"/>
    </source>
</evidence>
<feature type="transmembrane region" description="Helical" evidence="3">
    <location>
        <begin position="253"/>
        <end position="271"/>
    </location>
</feature>
<comment type="caution">
    <text evidence="4">The sequence shown here is derived from an EMBL/GenBank/DDBJ whole genome shotgun (WGS) entry which is preliminary data.</text>
</comment>
<dbReference type="Pfam" id="PF14559">
    <property type="entry name" value="TPR_19"/>
    <property type="match status" value="1"/>
</dbReference>
<dbReference type="Proteomes" id="UP000285744">
    <property type="component" value="Unassembled WGS sequence"/>
</dbReference>
<dbReference type="Pfam" id="PF13432">
    <property type="entry name" value="TPR_16"/>
    <property type="match status" value="2"/>
</dbReference>
<sequence>MTDTGLAAQQRAVALIEVGRHAEAVEVLRGVLAEQPEHVGVLYHLARCHRMLGQFAEALRVIDRALALAATPQHLLVEKGRILLAAGQPAYAAAAAQAALERAAGVWEAHALLAEALLTLGNPTRVVVARRHADTALELAPQVPGVHLLDARVHARMGRLRAARAACRQALALDPSYEPALHQLALFDAAQDRVGRAARGFTDALAADPHDGSAAVRHAVVAAALWWRLFDVLALAAVAHVVLFAVVDAARPVRLATALLVPAAVAGWSLLTWRRQPSPVRWQLRRQLGARTVVVCLAFTAAALAGLLLNGIAPTTDSVLGALGVLLLAPACLVLALRLWRQLSRRAGPAIRWLGYRIWSRLAARATITTSEQRS</sequence>
<dbReference type="SMART" id="SM00028">
    <property type="entry name" value="TPR"/>
    <property type="match status" value="4"/>
</dbReference>
<name>A0A420F565_9ACTN</name>
<accession>A0A420F565</accession>
<organism evidence="4 5">
    <name type="scientific">Micromonospora globbae</name>
    <dbReference type="NCBI Taxonomy" id="1894969"/>
    <lineage>
        <taxon>Bacteria</taxon>
        <taxon>Bacillati</taxon>
        <taxon>Actinomycetota</taxon>
        <taxon>Actinomycetes</taxon>
        <taxon>Micromonosporales</taxon>
        <taxon>Micromonosporaceae</taxon>
        <taxon>Micromonospora</taxon>
    </lineage>
</organism>
<dbReference type="PANTHER" id="PTHR45586">
    <property type="entry name" value="TPR REPEAT-CONTAINING PROTEIN PA4667"/>
    <property type="match status" value="1"/>
</dbReference>
<keyword evidence="3" id="KW-1133">Transmembrane helix</keyword>
<keyword evidence="2" id="KW-0802">TPR repeat</keyword>
<evidence type="ECO:0000313" key="4">
    <source>
        <dbReference type="EMBL" id="RKF28065.1"/>
    </source>
</evidence>
<feature type="transmembrane region" description="Helical" evidence="3">
    <location>
        <begin position="319"/>
        <end position="340"/>
    </location>
</feature>
<dbReference type="SUPFAM" id="SSF48452">
    <property type="entry name" value="TPR-like"/>
    <property type="match status" value="1"/>
</dbReference>
<keyword evidence="3" id="KW-0812">Transmembrane</keyword>
<proteinExistence type="predicted"/>
<dbReference type="InterPro" id="IPR011990">
    <property type="entry name" value="TPR-like_helical_dom_sf"/>
</dbReference>
<evidence type="ECO:0000256" key="3">
    <source>
        <dbReference type="SAM" id="Phobius"/>
    </source>
</evidence>
<dbReference type="InterPro" id="IPR019734">
    <property type="entry name" value="TPR_rpt"/>
</dbReference>